<feature type="compositionally biased region" description="Low complexity" evidence="6">
    <location>
        <begin position="247"/>
        <end position="256"/>
    </location>
</feature>
<feature type="repeat" description="Pumilio" evidence="5">
    <location>
        <begin position="132"/>
        <end position="167"/>
    </location>
</feature>
<dbReference type="GO" id="GO:0005730">
    <property type="term" value="C:nucleolus"/>
    <property type="evidence" value="ECO:0007669"/>
    <property type="project" value="TreeGrafter"/>
</dbReference>
<dbReference type="GO" id="GO:0030686">
    <property type="term" value="C:90S preribosome"/>
    <property type="evidence" value="ECO:0007669"/>
    <property type="project" value="TreeGrafter"/>
</dbReference>
<feature type="compositionally biased region" description="Basic and acidic residues" evidence="6">
    <location>
        <begin position="11"/>
        <end position="20"/>
    </location>
</feature>
<feature type="region of interest" description="Disordered" evidence="6">
    <location>
        <begin position="239"/>
        <end position="258"/>
    </location>
</feature>
<evidence type="ECO:0000313" key="8">
    <source>
        <dbReference type="Proteomes" id="UP000027586"/>
    </source>
</evidence>
<dbReference type="InterPro" id="IPR001313">
    <property type="entry name" value="Pumilio_RNA-bd_rpt"/>
</dbReference>
<evidence type="ECO:0000256" key="4">
    <source>
        <dbReference type="ARBA" id="ARBA00031929"/>
    </source>
</evidence>
<dbReference type="GO" id="GO:0030688">
    <property type="term" value="C:preribosome, small subunit precursor"/>
    <property type="evidence" value="ECO:0007669"/>
    <property type="project" value="TreeGrafter"/>
</dbReference>
<dbReference type="GO" id="GO:0000472">
    <property type="term" value="P:endonucleolytic cleavage to generate mature 5'-end of SSU-rRNA from (SSU-rRNA, 5.8S rRNA, LSU-rRNA)"/>
    <property type="evidence" value="ECO:0007669"/>
    <property type="project" value="TreeGrafter"/>
</dbReference>
<feature type="compositionally biased region" description="Basic residues" evidence="6">
    <location>
        <begin position="1"/>
        <end position="10"/>
    </location>
</feature>
<sequence>MPRQRRRGRKEKKDDKKVDAPIDTIDDLDQQQQQPDQPPSMNHDQLDQDRKFRFTSYGRVEEEIMGYFKHVEETLDDPPFETAEDQRLFVDAVYNEVEGNELRLAVNPTCSLILEKLLTVSNPFQLRVFCDKLSGRTIELFTDRNASHVIQRLLTLAADVVETEVKEGKQDALEVDPEQGQLLSMEQMITHMVEDVLPELVDLIVQRYASHVIRVLIFLLAGKRIDDFQGQVRSKNAKKFKQKYDPSASKASSKASPTRLVPESFKDLLRAVSGHIAEKATEEQLRSIAFDSNGNPVIQILLEALDDKDPESEKIKTTLLDRMLFGLLSADETDATKYARQNWFQGMIFDKVGSHMVQLIIKVAPTSVYNKMYDALLKGKLLGYSKHNVANYVVQSVVANARTADQIKEMATELGGFKSLLENGKYGVVRTVVQASANLKTMESEVMDWLLEAFGVSGKDDQKELANCLIRMKSLETWKEKSEEERYNVDDLHIQGSLLFQDIMKMSSNHHSVLIGSFLSQKPENTLRWCFSPQGSRAFESILTSEQVNMKVKKKVIKNLEGRFVALAKDKFGSHVIERCWACADIHTKEQIANELLKKEYDLADHYIGKCILWTCRIEQFKRRRAEWIEREKGLEKRKKMFEDIIDTDERSSKKHKSKA</sequence>
<keyword evidence="2" id="KW-0677">Repeat</keyword>
<protein>
    <recommendedName>
        <fullName evidence="1">Nucleolar protein 9</fullName>
    </recommendedName>
    <alternativeName>
        <fullName evidence="3 4">Pumilio domain-containing protein NOP9</fullName>
    </alternativeName>
</protein>
<dbReference type="GO" id="GO:0000480">
    <property type="term" value="P:endonucleolytic cleavage in 5'-ETS of tricistronic rRNA transcript (SSU-rRNA, 5.8S rRNA, LSU-rRNA)"/>
    <property type="evidence" value="ECO:0007669"/>
    <property type="project" value="TreeGrafter"/>
</dbReference>
<keyword evidence="8" id="KW-1185">Reference proteome</keyword>
<dbReference type="PANTHER" id="PTHR13102">
    <property type="entry name" value="NUCLEOLAR PROTEIN 9"/>
    <property type="match status" value="1"/>
</dbReference>
<dbReference type="InterPro" id="IPR016024">
    <property type="entry name" value="ARM-type_fold"/>
</dbReference>
<comment type="caution">
    <text evidence="7">The sequence shown here is derived from an EMBL/GenBank/DDBJ whole genome shotgun (WGS) entry which is preliminary data.</text>
</comment>
<dbReference type="VEuPathDB" id="FungiDB:LCOR_01345.1"/>
<evidence type="ECO:0000256" key="6">
    <source>
        <dbReference type="SAM" id="MobiDB-lite"/>
    </source>
</evidence>
<evidence type="ECO:0000256" key="5">
    <source>
        <dbReference type="PROSITE-ProRule" id="PRU00317"/>
    </source>
</evidence>
<dbReference type="OrthoDB" id="392571at2759"/>
<dbReference type="GO" id="GO:0003723">
    <property type="term" value="F:RNA binding"/>
    <property type="evidence" value="ECO:0007669"/>
    <property type="project" value="InterPro"/>
</dbReference>
<dbReference type="SUPFAM" id="SSF48371">
    <property type="entry name" value="ARM repeat"/>
    <property type="match status" value="2"/>
</dbReference>
<dbReference type="Gene3D" id="1.25.10.10">
    <property type="entry name" value="Leucine-rich Repeat Variant"/>
    <property type="match status" value="2"/>
</dbReference>
<evidence type="ECO:0000313" key="7">
    <source>
        <dbReference type="EMBL" id="CDH49607.1"/>
    </source>
</evidence>
<dbReference type="GO" id="GO:0000447">
    <property type="term" value="P:endonucleolytic cleavage in ITS1 to separate SSU-rRNA from 5.8S rRNA and LSU-rRNA from tricistronic rRNA transcript (SSU-rRNA, 5.8S rRNA, LSU-rRNA)"/>
    <property type="evidence" value="ECO:0007669"/>
    <property type="project" value="TreeGrafter"/>
</dbReference>
<dbReference type="GO" id="GO:0000056">
    <property type="term" value="P:ribosomal small subunit export from nucleus"/>
    <property type="evidence" value="ECO:0007669"/>
    <property type="project" value="TreeGrafter"/>
</dbReference>
<organism evidence="7 8">
    <name type="scientific">Lichtheimia corymbifera JMRC:FSU:9682</name>
    <dbReference type="NCBI Taxonomy" id="1263082"/>
    <lineage>
        <taxon>Eukaryota</taxon>
        <taxon>Fungi</taxon>
        <taxon>Fungi incertae sedis</taxon>
        <taxon>Mucoromycota</taxon>
        <taxon>Mucoromycotina</taxon>
        <taxon>Mucoromycetes</taxon>
        <taxon>Mucorales</taxon>
        <taxon>Lichtheimiaceae</taxon>
        <taxon>Lichtheimia</taxon>
    </lineage>
</organism>
<evidence type="ECO:0000256" key="1">
    <source>
        <dbReference type="ARBA" id="ARBA00016427"/>
    </source>
</evidence>
<dbReference type="Pfam" id="PF22493">
    <property type="entry name" value="PUF_NOP9"/>
    <property type="match status" value="1"/>
</dbReference>
<dbReference type="SMART" id="SM00025">
    <property type="entry name" value="Pumilio"/>
    <property type="match status" value="7"/>
</dbReference>
<dbReference type="InterPro" id="IPR011989">
    <property type="entry name" value="ARM-like"/>
</dbReference>
<dbReference type="PROSITE" id="PS50302">
    <property type="entry name" value="PUM"/>
    <property type="match status" value="2"/>
</dbReference>
<evidence type="ECO:0000256" key="2">
    <source>
        <dbReference type="ARBA" id="ARBA00022737"/>
    </source>
</evidence>
<feature type="repeat" description="Pumilio" evidence="5">
    <location>
        <begin position="559"/>
        <end position="594"/>
    </location>
</feature>
<dbReference type="AlphaFoldDB" id="A0A068RJ04"/>
<feature type="region of interest" description="Disordered" evidence="6">
    <location>
        <begin position="1"/>
        <end position="48"/>
    </location>
</feature>
<evidence type="ECO:0000256" key="3">
    <source>
        <dbReference type="ARBA" id="ARBA00030932"/>
    </source>
</evidence>
<dbReference type="EMBL" id="CBTN010000003">
    <property type="protein sequence ID" value="CDH49607.1"/>
    <property type="molecule type" value="Genomic_DNA"/>
</dbReference>
<gene>
    <name evidence="7" type="ORF">LCOR_01345.1</name>
</gene>
<reference evidence="7" key="1">
    <citation type="submission" date="2013-08" db="EMBL/GenBank/DDBJ databases">
        <title>Gene expansion shapes genome architecture in the human pathogen Lichtheimia corymbifera: an evolutionary genomics analysis in the ancient terrestrial Mucorales (Mucoromycotina).</title>
        <authorList>
            <person name="Schwartze V.U."/>
            <person name="Winter S."/>
            <person name="Shelest E."/>
            <person name="Marcet-Houben M."/>
            <person name="Horn F."/>
            <person name="Wehner S."/>
            <person name="Hoffmann K."/>
            <person name="Riege K."/>
            <person name="Sammeth M."/>
            <person name="Nowrousian M."/>
            <person name="Valiante V."/>
            <person name="Linde J."/>
            <person name="Jacobsen I.D."/>
            <person name="Marz M."/>
            <person name="Brakhage A.A."/>
            <person name="Gabaldon T."/>
            <person name="Bocker S."/>
            <person name="Voigt K."/>
        </authorList>
    </citation>
    <scope>NUCLEOTIDE SEQUENCE [LARGE SCALE GENOMIC DNA]</scope>
    <source>
        <strain evidence="7">FSU 9682</strain>
    </source>
</reference>
<dbReference type="InterPro" id="IPR040000">
    <property type="entry name" value="NOP9"/>
</dbReference>
<dbReference type="Proteomes" id="UP000027586">
    <property type="component" value="Unassembled WGS sequence"/>
</dbReference>
<proteinExistence type="predicted"/>
<name>A0A068RJ04_9FUNG</name>
<dbReference type="PANTHER" id="PTHR13102:SF0">
    <property type="entry name" value="NUCLEOLAR PROTEIN 9"/>
    <property type="match status" value="1"/>
</dbReference>
<dbReference type="STRING" id="1263082.A0A068RJ04"/>
<accession>A0A068RJ04</accession>